<dbReference type="Pfam" id="PF14938">
    <property type="entry name" value="SNAP"/>
    <property type="match status" value="1"/>
</dbReference>
<proteinExistence type="predicted"/>
<sequence>MDREFDVIGQYRAITAKLKRRFLKKPNVSEASGQFGALAKELKRQDCPQYAGFCSLAKARCENTLSNGTGEVEALTEAARLFLEAEKNSVELRCPAFEEHLTEAIHLFNQAIKTHCAQGNSALGACLCLEIGDALRHMNRPHEAMVHYQHAAELQHQNPIDALQSMTLVASCKIDTGKFKKYSDFDGALSVLTEMAYHAEERGTMSQKGKLKGPYQEILAHCEIGRILLLMLLQPTPQRIRPQHAQILEKYSEDSDPAENPVDYMNKDLFLLLQSVVMVCQLHDVDALKELEKELWTYLDPEQQHLLHLITLKLSKKGE</sequence>
<dbReference type="InterPro" id="IPR039494">
    <property type="entry name" value="F8A"/>
</dbReference>
<dbReference type="AlphaFoldDB" id="A0AAU9WVJ5"/>
<comment type="caution">
    <text evidence="1">The sequence shown here is derived from an EMBL/GenBank/DDBJ whole genome shotgun (WGS) entry which is preliminary data.</text>
</comment>
<name>A0AAU9WVJ5_9CNID</name>
<gene>
    <name evidence="1" type="ORF">PMEA_00012882</name>
</gene>
<dbReference type="Gene3D" id="1.25.40.10">
    <property type="entry name" value="Tetratricopeptide repeat domain"/>
    <property type="match status" value="1"/>
</dbReference>
<accession>A0AAU9WVJ5</accession>
<dbReference type="PANTHER" id="PTHR16797">
    <property type="entry name" value="FACTOR VIII-ASSOCIATED GENE 1"/>
    <property type="match status" value="1"/>
</dbReference>
<evidence type="ECO:0008006" key="3">
    <source>
        <dbReference type="Google" id="ProtNLM"/>
    </source>
</evidence>
<dbReference type="EMBL" id="CALNXJ010000022">
    <property type="protein sequence ID" value="CAH3127124.1"/>
    <property type="molecule type" value="Genomic_DNA"/>
</dbReference>
<dbReference type="SUPFAM" id="SSF48452">
    <property type="entry name" value="TPR-like"/>
    <property type="match status" value="1"/>
</dbReference>
<organism evidence="1 2">
    <name type="scientific">Pocillopora meandrina</name>
    <dbReference type="NCBI Taxonomy" id="46732"/>
    <lineage>
        <taxon>Eukaryota</taxon>
        <taxon>Metazoa</taxon>
        <taxon>Cnidaria</taxon>
        <taxon>Anthozoa</taxon>
        <taxon>Hexacorallia</taxon>
        <taxon>Scleractinia</taxon>
        <taxon>Astrocoeniina</taxon>
        <taxon>Pocilloporidae</taxon>
        <taxon>Pocillopora</taxon>
    </lineage>
</organism>
<protein>
    <recommendedName>
        <fullName evidence="3">Factor VIII intron 22 protein</fullName>
    </recommendedName>
</protein>
<dbReference type="GO" id="GO:0099518">
    <property type="term" value="P:vesicle cytoskeletal trafficking"/>
    <property type="evidence" value="ECO:0007669"/>
    <property type="project" value="TreeGrafter"/>
</dbReference>
<reference evidence="1 2" key="1">
    <citation type="submission" date="2022-05" db="EMBL/GenBank/DDBJ databases">
        <authorList>
            <consortium name="Genoscope - CEA"/>
            <person name="William W."/>
        </authorList>
    </citation>
    <scope>NUCLEOTIDE SEQUENCE [LARGE SCALE GENOMIC DNA]</scope>
</reference>
<dbReference type="Proteomes" id="UP001159428">
    <property type="component" value="Unassembled WGS sequence"/>
</dbReference>
<dbReference type="PANTHER" id="PTHR16797:SF4">
    <property type="entry name" value="40-KDA HUNTINGTIN-ASSOCIATED PROTEIN"/>
    <property type="match status" value="1"/>
</dbReference>
<dbReference type="InterPro" id="IPR011990">
    <property type="entry name" value="TPR-like_helical_dom_sf"/>
</dbReference>
<keyword evidence="2" id="KW-1185">Reference proteome</keyword>
<evidence type="ECO:0000313" key="2">
    <source>
        <dbReference type="Proteomes" id="UP001159428"/>
    </source>
</evidence>
<dbReference type="GO" id="GO:0005769">
    <property type="term" value="C:early endosome"/>
    <property type="evidence" value="ECO:0007669"/>
    <property type="project" value="TreeGrafter"/>
</dbReference>
<evidence type="ECO:0000313" key="1">
    <source>
        <dbReference type="EMBL" id="CAH3127124.1"/>
    </source>
</evidence>